<accession>A0A8T4J4T4</accession>
<dbReference type="EMBL" id="JAGSMN010001315">
    <property type="protein sequence ID" value="MBR7678272.1"/>
    <property type="molecule type" value="Genomic_DNA"/>
</dbReference>
<protein>
    <recommendedName>
        <fullName evidence="2">SCO6045-like C-terminal domain-containing protein</fullName>
    </recommendedName>
</protein>
<name>A0A8T4J4T4_9ACTN</name>
<reference evidence="3" key="1">
    <citation type="submission" date="2021-04" db="EMBL/GenBank/DDBJ databases">
        <title>Sequencing of actinobacteria type strains.</title>
        <authorList>
            <person name="Nguyen G.-S."/>
            <person name="Wentzel A."/>
        </authorList>
    </citation>
    <scope>NUCLEOTIDE SEQUENCE</scope>
    <source>
        <strain evidence="3">DSM 42095</strain>
    </source>
</reference>
<dbReference type="InterPro" id="IPR058711">
    <property type="entry name" value="SCO6045-like_C"/>
</dbReference>
<sequence>MSEHRTGQPDAPAPAAEGGAPDPVADARERLAHAQHGLLAALVSGAPAPEGFDEERLAVQTRALTAKRADVIAKVAPELPRILGEKEYRAAFVAYARGRPMTGGYRRDALDFAEELLRGTHPLDANVRRHVHRWWRERSGPAPLPRGRLRRALRALRGR</sequence>
<dbReference type="Pfam" id="PF26136">
    <property type="entry name" value="SCO6045_C"/>
    <property type="match status" value="1"/>
</dbReference>
<proteinExistence type="predicted"/>
<keyword evidence="4" id="KW-1185">Reference proteome</keyword>
<comment type="caution">
    <text evidence="3">The sequence shown here is derived from an EMBL/GenBank/DDBJ whole genome shotgun (WGS) entry which is preliminary data.</text>
</comment>
<evidence type="ECO:0000313" key="3">
    <source>
        <dbReference type="EMBL" id="MBR7678272.1"/>
    </source>
</evidence>
<evidence type="ECO:0000256" key="1">
    <source>
        <dbReference type="SAM" id="MobiDB-lite"/>
    </source>
</evidence>
<dbReference type="Proteomes" id="UP000675554">
    <property type="component" value="Unassembled WGS sequence"/>
</dbReference>
<evidence type="ECO:0000313" key="4">
    <source>
        <dbReference type="Proteomes" id="UP000675554"/>
    </source>
</evidence>
<evidence type="ECO:0000259" key="2">
    <source>
        <dbReference type="Pfam" id="PF26136"/>
    </source>
</evidence>
<organism evidence="3 4">
    <name type="scientific">Streptomyces daliensis</name>
    <dbReference type="NCBI Taxonomy" id="299421"/>
    <lineage>
        <taxon>Bacteria</taxon>
        <taxon>Bacillati</taxon>
        <taxon>Actinomycetota</taxon>
        <taxon>Actinomycetes</taxon>
        <taxon>Kitasatosporales</taxon>
        <taxon>Streptomycetaceae</taxon>
        <taxon>Streptomyces</taxon>
    </lineage>
</organism>
<dbReference type="AlphaFoldDB" id="A0A8T4J4T4"/>
<gene>
    <name evidence="3" type="ORF">KDA82_35920</name>
</gene>
<feature type="domain" description="SCO6045-like C-terminal" evidence="2">
    <location>
        <begin position="32"/>
        <end position="117"/>
    </location>
</feature>
<feature type="compositionally biased region" description="Low complexity" evidence="1">
    <location>
        <begin position="8"/>
        <end position="24"/>
    </location>
</feature>
<feature type="region of interest" description="Disordered" evidence="1">
    <location>
        <begin position="1"/>
        <end position="31"/>
    </location>
</feature>